<gene>
    <name evidence="2" type="ORF">GCM10020369_11940</name>
</gene>
<dbReference type="GO" id="GO:0003677">
    <property type="term" value="F:DNA binding"/>
    <property type="evidence" value="ECO:0007669"/>
    <property type="project" value="UniProtKB-KW"/>
</dbReference>
<dbReference type="InterPro" id="IPR029016">
    <property type="entry name" value="GAF-like_dom_sf"/>
</dbReference>
<feature type="domain" description="HTH LytTR-type" evidence="1">
    <location>
        <begin position="358"/>
        <end position="465"/>
    </location>
</feature>
<dbReference type="InterPro" id="IPR046947">
    <property type="entry name" value="LytR-like"/>
</dbReference>
<dbReference type="Gene3D" id="3.30.450.40">
    <property type="match status" value="1"/>
</dbReference>
<dbReference type="PANTHER" id="PTHR37299">
    <property type="entry name" value="TRANSCRIPTIONAL REGULATOR-RELATED"/>
    <property type="match status" value="1"/>
</dbReference>
<evidence type="ECO:0000313" key="2">
    <source>
        <dbReference type="EMBL" id="GAA3383978.1"/>
    </source>
</evidence>
<proteinExistence type="predicted"/>
<dbReference type="InterPro" id="IPR007492">
    <property type="entry name" value="LytTR_DNA-bd_dom"/>
</dbReference>
<name>A0ABP6SSR1_9ACTN</name>
<comment type="caution">
    <text evidence="2">The sequence shown here is derived from an EMBL/GenBank/DDBJ whole genome shotgun (WGS) entry which is preliminary data.</text>
</comment>
<dbReference type="SMART" id="SM00850">
    <property type="entry name" value="LytTR"/>
    <property type="match status" value="1"/>
</dbReference>
<keyword evidence="3" id="KW-1185">Reference proteome</keyword>
<dbReference type="Proteomes" id="UP001501676">
    <property type="component" value="Unassembled WGS sequence"/>
</dbReference>
<keyword evidence="2" id="KW-0238">DNA-binding</keyword>
<dbReference type="RefSeq" id="WP_345726946.1">
    <property type="nucleotide sequence ID" value="NZ_BAAAYN010000006.1"/>
</dbReference>
<dbReference type="Gene3D" id="2.40.50.1020">
    <property type="entry name" value="LytTr DNA-binding domain"/>
    <property type="match status" value="1"/>
</dbReference>
<dbReference type="EMBL" id="BAAAYN010000006">
    <property type="protein sequence ID" value="GAA3383978.1"/>
    <property type="molecule type" value="Genomic_DNA"/>
</dbReference>
<dbReference type="PROSITE" id="PS50930">
    <property type="entry name" value="HTH_LYTTR"/>
    <property type="match status" value="1"/>
</dbReference>
<evidence type="ECO:0000313" key="3">
    <source>
        <dbReference type="Proteomes" id="UP001501676"/>
    </source>
</evidence>
<sequence>MKNGHRRDPLATTASRGSVYAAWERFVQGDDQVVGVRPEVAISWHRCREQYRVDPHLTEAPIAVAEIDHTPEHDGVFAELGFRAAALAHDVAVIGGVVTITDSTGRILAEWGDAATRARAEEANLAPWFCWSESAAGTNGMGMALEAHGPVLVRGAEHWCEPFHDWTCAGIAVRDVVSREPIAVLNISCWRSQLPSLAGSWLTNAAARTQCLLRRRARNSGAELVAAYTQARAGCTGGLAAMDTAGKVVIADETASVLMGVPAAIPALDPTVRWNPGLPELISATRFASSQAARNPEWVGSTQIFTYLSAEPTPITIRPVFLSGHLIGTLVSFGASDEVPLPPGAEAPAHPGTNPRRVVATRENRTVLLRPPEVSFAESDGNDVWLSTDQGRLRAASPSLDSLGDELADVGFLRVHRRYVVNLSRVREVERRRGGELFLVTDDGADGLVPVSRRNAPAVRRALDI</sequence>
<organism evidence="2 3">
    <name type="scientific">Cryptosporangium minutisporangium</name>
    <dbReference type="NCBI Taxonomy" id="113569"/>
    <lineage>
        <taxon>Bacteria</taxon>
        <taxon>Bacillati</taxon>
        <taxon>Actinomycetota</taxon>
        <taxon>Actinomycetes</taxon>
        <taxon>Cryptosporangiales</taxon>
        <taxon>Cryptosporangiaceae</taxon>
        <taxon>Cryptosporangium</taxon>
    </lineage>
</organism>
<protein>
    <submittedName>
        <fullName evidence="2">DNA-binding protein</fullName>
    </submittedName>
</protein>
<evidence type="ECO:0000259" key="1">
    <source>
        <dbReference type="PROSITE" id="PS50930"/>
    </source>
</evidence>
<dbReference type="Pfam" id="PF04397">
    <property type="entry name" value="LytTR"/>
    <property type="match status" value="1"/>
</dbReference>
<accession>A0ABP6SSR1</accession>
<dbReference type="PANTHER" id="PTHR37299:SF1">
    <property type="entry name" value="STAGE 0 SPORULATION PROTEIN A HOMOLOG"/>
    <property type="match status" value="1"/>
</dbReference>
<reference evidence="3" key="1">
    <citation type="journal article" date="2019" name="Int. J. Syst. Evol. Microbiol.">
        <title>The Global Catalogue of Microorganisms (GCM) 10K type strain sequencing project: providing services to taxonomists for standard genome sequencing and annotation.</title>
        <authorList>
            <consortium name="The Broad Institute Genomics Platform"/>
            <consortium name="The Broad Institute Genome Sequencing Center for Infectious Disease"/>
            <person name="Wu L."/>
            <person name="Ma J."/>
        </authorList>
    </citation>
    <scope>NUCLEOTIDE SEQUENCE [LARGE SCALE GENOMIC DNA]</scope>
    <source>
        <strain evidence="3">JCM 9458</strain>
    </source>
</reference>